<dbReference type="AlphaFoldDB" id="A0A4R3Y8J8"/>
<dbReference type="Proteomes" id="UP000295367">
    <property type="component" value="Unassembled WGS sequence"/>
</dbReference>
<gene>
    <name evidence="2" type="ORF">EDC63_104163</name>
</gene>
<accession>A0A4R3Y8J8</accession>
<evidence type="ECO:0000256" key="1">
    <source>
        <dbReference type="SAM" id="SignalP"/>
    </source>
</evidence>
<evidence type="ECO:0000313" key="2">
    <source>
        <dbReference type="EMBL" id="TCV88206.1"/>
    </source>
</evidence>
<feature type="signal peptide" evidence="1">
    <location>
        <begin position="1"/>
        <end position="27"/>
    </location>
</feature>
<comment type="caution">
    <text evidence="2">The sequence shown here is derived from an EMBL/GenBank/DDBJ whole genome shotgun (WGS) entry which is preliminary data.</text>
</comment>
<dbReference type="InterPro" id="IPR010239">
    <property type="entry name" value="CHP02001"/>
</dbReference>
<dbReference type="OrthoDB" id="9793561at2"/>
<protein>
    <submittedName>
        <fullName evidence="2">Uncharacterized protein (TIGR02001 family)</fullName>
    </submittedName>
</protein>
<name>A0A4R3Y8J8_9PROT</name>
<dbReference type="RefSeq" id="WP_124945826.1">
    <property type="nucleotide sequence ID" value="NZ_BHVT01000019.1"/>
</dbReference>
<organism evidence="2 3">
    <name type="scientific">Sulfurirhabdus autotrophica</name>
    <dbReference type="NCBI Taxonomy" id="1706046"/>
    <lineage>
        <taxon>Bacteria</taxon>
        <taxon>Pseudomonadati</taxon>
        <taxon>Pseudomonadota</taxon>
        <taxon>Betaproteobacteria</taxon>
        <taxon>Nitrosomonadales</taxon>
        <taxon>Sulfuricellaceae</taxon>
        <taxon>Sulfurirhabdus</taxon>
    </lineage>
</organism>
<dbReference type="NCBIfam" id="TIGR02001">
    <property type="entry name" value="gcw_chp"/>
    <property type="match status" value="1"/>
</dbReference>
<dbReference type="EMBL" id="SMCO01000004">
    <property type="protein sequence ID" value="TCV88206.1"/>
    <property type="molecule type" value="Genomic_DNA"/>
</dbReference>
<proteinExistence type="predicted"/>
<dbReference type="Pfam" id="PF09694">
    <property type="entry name" value="Gcw_chp"/>
    <property type="match status" value="1"/>
</dbReference>
<dbReference type="SUPFAM" id="SSF56935">
    <property type="entry name" value="Porins"/>
    <property type="match status" value="1"/>
</dbReference>
<feature type="chain" id="PRO_5020692954" evidence="1">
    <location>
        <begin position="28"/>
        <end position="274"/>
    </location>
</feature>
<keyword evidence="3" id="KW-1185">Reference proteome</keyword>
<reference evidence="2 3" key="1">
    <citation type="submission" date="2019-03" db="EMBL/GenBank/DDBJ databases">
        <title>Genomic Encyclopedia of Type Strains, Phase IV (KMG-IV): sequencing the most valuable type-strain genomes for metagenomic binning, comparative biology and taxonomic classification.</title>
        <authorList>
            <person name="Goeker M."/>
        </authorList>
    </citation>
    <scope>NUCLEOTIDE SEQUENCE [LARGE SCALE GENOMIC DNA]</scope>
    <source>
        <strain evidence="2 3">DSM 100309</strain>
    </source>
</reference>
<keyword evidence="1" id="KW-0732">Signal</keyword>
<evidence type="ECO:0000313" key="3">
    <source>
        <dbReference type="Proteomes" id="UP000295367"/>
    </source>
</evidence>
<sequence length="274" mass="29313">MRTISKSLILAGFTTLSMLAVSGTASAAEAAPAYTLTSNVSLVSDYYFRGLTQTWHKPALQGGVDYAHSSGFYAGLWASNVSGNQYSGGSLEVDYYGGYNGKINDDFSWTAGLYGYYYPGANVNKSAGPNASTADVKFNNLEWNVGVSYKWLSAKYSQSFTDYFGLNTNTGYTSDTKGSSYIDLSASIPLMDDLSLGLHVGHTDIKSKTAAGGNPDYNDYKIGVTKTFKDGWNIGVAYAKSSNSSFYDNTGSLANSDTSNLGDGRFILNAGRSF</sequence>